<dbReference type="InterPro" id="IPR036279">
    <property type="entry name" value="5-3_exonuclease_C_sf"/>
</dbReference>
<evidence type="ECO:0000256" key="4">
    <source>
        <dbReference type="ARBA" id="ARBA00049957"/>
    </source>
</evidence>
<reference evidence="7 8" key="1">
    <citation type="submission" date="2019-07" db="EMBL/GenBank/DDBJ databases">
        <title>Whole genome shotgun sequence of Aneurinibacillus danicus NBRC 102444.</title>
        <authorList>
            <person name="Hosoyama A."/>
            <person name="Uohara A."/>
            <person name="Ohji S."/>
            <person name="Ichikawa N."/>
        </authorList>
    </citation>
    <scope>NUCLEOTIDE SEQUENCE [LARGE SCALE GENOMIC DNA]</scope>
    <source>
        <strain evidence="7 8">NBRC 102444</strain>
    </source>
</reference>
<protein>
    <recommendedName>
        <fullName evidence="5">5'-3' exonuclease</fullName>
    </recommendedName>
</protein>
<dbReference type="InterPro" id="IPR002421">
    <property type="entry name" value="5-3_exonuclease"/>
</dbReference>
<evidence type="ECO:0000259" key="6">
    <source>
        <dbReference type="SMART" id="SM00475"/>
    </source>
</evidence>
<evidence type="ECO:0000313" key="7">
    <source>
        <dbReference type="EMBL" id="GEN32757.1"/>
    </source>
</evidence>
<dbReference type="AlphaFoldDB" id="A0A511V1H2"/>
<dbReference type="GO" id="GO:0017108">
    <property type="term" value="F:5'-flap endonuclease activity"/>
    <property type="evidence" value="ECO:0007669"/>
    <property type="project" value="InterPro"/>
</dbReference>
<dbReference type="InterPro" id="IPR029060">
    <property type="entry name" value="PIN-like_dom_sf"/>
</dbReference>
<dbReference type="PANTHER" id="PTHR42646:SF2">
    <property type="entry name" value="5'-3' EXONUCLEASE FAMILY PROTEIN"/>
    <property type="match status" value="1"/>
</dbReference>
<name>A0A511V1H2_9BACL</name>
<dbReference type="GO" id="GO:0003677">
    <property type="term" value="F:DNA binding"/>
    <property type="evidence" value="ECO:0007669"/>
    <property type="project" value="UniProtKB-KW"/>
</dbReference>
<dbReference type="CDD" id="cd09859">
    <property type="entry name" value="PIN_53EXO"/>
    <property type="match status" value="1"/>
</dbReference>
<feature type="domain" description="5'-3' exonuclease" evidence="6">
    <location>
        <begin position="4"/>
        <end position="266"/>
    </location>
</feature>
<evidence type="ECO:0000256" key="1">
    <source>
        <dbReference type="ARBA" id="ARBA00022722"/>
    </source>
</evidence>
<evidence type="ECO:0000256" key="5">
    <source>
        <dbReference type="ARBA" id="ARBA00050026"/>
    </source>
</evidence>
<dbReference type="InterPro" id="IPR020045">
    <property type="entry name" value="DNA_polI_H3TH"/>
</dbReference>
<dbReference type="SMART" id="SM00475">
    <property type="entry name" value="53EXOc"/>
    <property type="match status" value="1"/>
</dbReference>
<keyword evidence="2" id="KW-0378">Hydrolase</keyword>
<evidence type="ECO:0000256" key="3">
    <source>
        <dbReference type="ARBA" id="ARBA00023125"/>
    </source>
</evidence>
<keyword evidence="7" id="KW-0269">Exonuclease</keyword>
<gene>
    <name evidence="7" type="primary">ypcP</name>
    <name evidence="7" type="ORF">ADA01nite_02170</name>
</gene>
<organism evidence="7 8">
    <name type="scientific">Aneurinibacillus danicus</name>
    <dbReference type="NCBI Taxonomy" id="267746"/>
    <lineage>
        <taxon>Bacteria</taxon>
        <taxon>Bacillati</taxon>
        <taxon>Bacillota</taxon>
        <taxon>Bacilli</taxon>
        <taxon>Bacillales</taxon>
        <taxon>Paenibacillaceae</taxon>
        <taxon>Aneurinibacillus group</taxon>
        <taxon>Aneurinibacillus</taxon>
    </lineage>
</organism>
<keyword evidence="1" id="KW-0540">Nuclease</keyword>
<keyword evidence="8" id="KW-1185">Reference proteome</keyword>
<dbReference type="SUPFAM" id="SSF47807">
    <property type="entry name" value="5' to 3' exonuclease, C-terminal subdomain"/>
    <property type="match status" value="1"/>
</dbReference>
<comment type="function">
    <text evidence="4">5'-3' exonuclease acting preferentially on double-stranded DNA.</text>
</comment>
<dbReference type="InterPro" id="IPR020046">
    <property type="entry name" value="5-3_exonucl_a-hlix_arch_N"/>
</dbReference>
<dbReference type="EMBL" id="BJXX01000013">
    <property type="protein sequence ID" value="GEN32757.1"/>
    <property type="molecule type" value="Genomic_DNA"/>
</dbReference>
<dbReference type="PANTHER" id="PTHR42646">
    <property type="entry name" value="FLAP ENDONUCLEASE XNI"/>
    <property type="match status" value="1"/>
</dbReference>
<dbReference type="InterPro" id="IPR008918">
    <property type="entry name" value="HhH2"/>
</dbReference>
<sequence length="290" mass="32431">MPDSNLVLLVDGMSLLFRAYYATSYNGYIMKTSSGVPTNAIYGFVKYFWDAVQTFKPSHVVCCWDMGSKTFRSDLYVSYKANRSEPPNELLPQFDLVKDVVSSFGVPNVGVKGYEADDCIGTLSRCYGSEADVRILTSDRDSLQLINDRVHAVIMKKGLSNYTVYTPELLMSEMGITPEQVIDLKALMGDPSDCYPGVRGIGEKTALKLLKEHQTIEGILENISSLSAGLRKKIETDIDMLHLSRQLARIKTDVPITCSLNECGWKVDYDKVKEQFEALEFKGLTKLILT</sequence>
<accession>A0A511V1H2</accession>
<dbReference type="GO" id="GO:0008409">
    <property type="term" value="F:5'-3' exonuclease activity"/>
    <property type="evidence" value="ECO:0007669"/>
    <property type="project" value="InterPro"/>
</dbReference>
<dbReference type="SUPFAM" id="SSF88723">
    <property type="entry name" value="PIN domain-like"/>
    <property type="match status" value="1"/>
</dbReference>
<proteinExistence type="predicted"/>
<dbReference type="Pfam" id="PF02739">
    <property type="entry name" value="5_3_exonuc_N"/>
    <property type="match status" value="1"/>
</dbReference>
<dbReference type="RefSeq" id="WP_146808055.1">
    <property type="nucleotide sequence ID" value="NZ_BJXX01000013.1"/>
</dbReference>
<dbReference type="CDD" id="cd09898">
    <property type="entry name" value="H3TH_53EXO"/>
    <property type="match status" value="1"/>
</dbReference>
<dbReference type="Proteomes" id="UP000321157">
    <property type="component" value="Unassembled WGS sequence"/>
</dbReference>
<dbReference type="OrthoDB" id="9806424at2"/>
<dbReference type="SMART" id="SM00279">
    <property type="entry name" value="HhH2"/>
    <property type="match status" value="1"/>
</dbReference>
<dbReference type="Pfam" id="PF01367">
    <property type="entry name" value="5_3_exonuc"/>
    <property type="match status" value="1"/>
</dbReference>
<evidence type="ECO:0000256" key="2">
    <source>
        <dbReference type="ARBA" id="ARBA00022801"/>
    </source>
</evidence>
<dbReference type="FunFam" id="1.10.150.20:FF:000003">
    <property type="entry name" value="DNA polymerase I"/>
    <property type="match status" value="1"/>
</dbReference>
<keyword evidence="3" id="KW-0238">DNA-binding</keyword>
<dbReference type="GO" id="GO:0033567">
    <property type="term" value="P:DNA replication, Okazaki fragment processing"/>
    <property type="evidence" value="ECO:0007669"/>
    <property type="project" value="InterPro"/>
</dbReference>
<comment type="caution">
    <text evidence="7">The sequence shown here is derived from an EMBL/GenBank/DDBJ whole genome shotgun (WGS) entry which is preliminary data.</text>
</comment>
<dbReference type="InterPro" id="IPR038969">
    <property type="entry name" value="FEN"/>
</dbReference>
<evidence type="ECO:0000313" key="8">
    <source>
        <dbReference type="Proteomes" id="UP000321157"/>
    </source>
</evidence>
<dbReference type="Gene3D" id="1.10.150.20">
    <property type="entry name" value="5' to 3' exonuclease, C-terminal subdomain"/>
    <property type="match status" value="1"/>
</dbReference>
<dbReference type="Gene3D" id="3.40.50.1010">
    <property type="entry name" value="5'-nuclease"/>
    <property type="match status" value="1"/>
</dbReference>